<evidence type="ECO:0000313" key="5">
    <source>
        <dbReference type="Proteomes" id="UP000248706"/>
    </source>
</evidence>
<dbReference type="InterPro" id="IPR000157">
    <property type="entry name" value="TIR_dom"/>
</dbReference>
<accession>A0A328VKB6</accession>
<dbReference type="GO" id="GO:0008782">
    <property type="term" value="F:adenosylhomocysteine nucleosidase activity"/>
    <property type="evidence" value="ECO:0007669"/>
    <property type="project" value="TreeGrafter"/>
</dbReference>
<feature type="domain" description="TIR" evidence="3">
    <location>
        <begin position="28"/>
        <end position="106"/>
    </location>
</feature>
<evidence type="ECO:0000313" key="4">
    <source>
        <dbReference type="EMBL" id="RAQ97559.1"/>
    </source>
</evidence>
<name>A0A328VKB6_9CHLR</name>
<gene>
    <name evidence="4" type="ORF">A4R35_18625</name>
</gene>
<evidence type="ECO:0000259" key="3">
    <source>
        <dbReference type="Pfam" id="PF13676"/>
    </source>
</evidence>
<evidence type="ECO:0000259" key="2">
    <source>
        <dbReference type="Pfam" id="PF01048"/>
    </source>
</evidence>
<feature type="domain" description="Nucleoside phosphorylase" evidence="2">
    <location>
        <begin position="202"/>
        <end position="437"/>
    </location>
</feature>
<dbReference type="InterPro" id="IPR000845">
    <property type="entry name" value="Nucleoside_phosphorylase_d"/>
</dbReference>
<dbReference type="Pfam" id="PF13676">
    <property type="entry name" value="TIR_2"/>
    <property type="match status" value="1"/>
</dbReference>
<dbReference type="RefSeq" id="WP_112432040.1">
    <property type="nucleotide sequence ID" value="NZ_MCIF01000002.1"/>
</dbReference>
<sequence length="445" mass="48646">MSVNLFYLCARSDEDERLLDQVKNFLGPLRKAGLIDDWERRQLRAGQPIREELRRRLSEAQIVLILLSPNLLNDPLYPELLQLAWERHQREPERVRLFPVKLREGPYELEPFADLVIFPPNGRSLHALTPPQREKELTNLVIQVRKLAEELAAGEGGRERPGPAAAPAATSLGPASVSQAGGSQTAESRRSASPSSAQRCDVLLVTATDVEVKAVRDIAQKEWGARFERQRGPVETYYFLGEIGGAATWLLRTEMGTQGASGATLAISGAIHALKPAAVIMVGIAFGLRPDEQQLGDILVSRQLMSYEPQRVGSGAHGEMVSVPRGDRATASPRLLARFRDGALDWPGARAHFGLLLSGEKLVDHPDLLRQLLAIEPEAIGGEMEGAGLYAAAMREHCEWIVVKAICDWGDGHKSENKEENQRRAAENAARFVLSVLGGGGLGPS</sequence>
<feature type="region of interest" description="Disordered" evidence="1">
    <location>
        <begin position="153"/>
        <end position="194"/>
    </location>
</feature>
<dbReference type="PANTHER" id="PTHR46832">
    <property type="entry name" value="5'-METHYLTHIOADENOSINE/S-ADENOSYLHOMOCYSTEINE NUCLEOSIDASE"/>
    <property type="match status" value="1"/>
</dbReference>
<dbReference type="GO" id="GO:0009116">
    <property type="term" value="P:nucleoside metabolic process"/>
    <property type="evidence" value="ECO:0007669"/>
    <property type="project" value="InterPro"/>
</dbReference>
<dbReference type="InterPro" id="IPR035994">
    <property type="entry name" value="Nucleoside_phosphorylase_sf"/>
</dbReference>
<proteinExistence type="predicted"/>
<comment type="caution">
    <text evidence="4">The sequence shown here is derived from an EMBL/GenBank/DDBJ whole genome shotgun (WGS) entry which is preliminary data.</text>
</comment>
<dbReference type="InterPro" id="IPR035897">
    <property type="entry name" value="Toll_tir_struct_dom_sf"/>
</dbReference>
<dbReference type="PANTHER" id="PTHR46832:SF1">
    <property type="entry name" value="5'-METHYLTHIOADENOSINE_S-ADENOSYLHOMOCYSTEINE NUCLEOSIDASE"/>
    <property type="match status" value="1"/>
</dbReference>
<evidence type="ECO:0000256" key="1">
    <source>
        <dbReference type="SAM" id="MobiDB-lite"/>
    </source>
</evidence>
<protein>
    <recommendedName>
        <fullName evidence="6">TIR domain-containing protein</fullName>
    </recommendedName>
</protein>
<dbReference type="CDD" id="cd09008">
    <property type="entry name" value="MTAN"/>
    <property type="match status" value="1"/>
</dbReference>
<dbReference type="SUPFAM" id="SSF52200">
    <property type="entry name" value="Toll/Interleukin receptor TIR domain"/>
    <property type="match status" value="1"/>
</dbReference>
<dbReference type="Pfam" id="PF01048">
    <property type="entry name" value="PNP_UDP_1"/>
    <property type="match status" value="1"/>
</dbReference>
<dbReference type="GO" id="GO:0007165">
    <property type="term" value="P:signal transduction"/>
    <property type="evidence" value="ECO:0007669"/>
    <property type="project" value="InterPro"/>
</dbReference>
<dbReference type="Gene3D" id="3.40.50.10140">
    <property type="entry name" value="Toll/interleukin-1 receptor homology (TIR) domain"/>
    <property type="match status" value="1"/>
</dbReference>
<keyword evidence="5" id="KW-1185">Reference proteome</keyword>
<reference evidence="4 5" key="1">
    <citation type="submission" date="2016-08" db="EMBL/GenBank/DDBJ databases">
        <title>Analysis of Carbohydrate Active Enzymes in Thermogemmatispora T81 Reveals Carbohydrate Degradation Ability.</title>
        <authorList>
            <person name="Tomazini A."/>
            <person name="Lal S."/>
            <person name="Stott M."/>
            <person name="Henrissat B."/>
            <person name="Polikarpov I."/>
            <person name="Sparling R."/>
            <person name="Levin D.B."/>
        </authorList>
    </citation>
    <scope>NUCLEOTIDE SEQUENCE [LARGE SCALE GENOMIC DNA]</scope>
    <source>
        <strain evidence="4 5">T81</strain>
    </source>
</reference>
<feature type="compositionally biased region" description="Low complexity" evidence="1">
    <location>
        <begin position="162"/>
        <end position="176"/>
    </location>
</feature>
<dbReference type="SUPFAM" id="SSF53167">
    <property type="entry name" value="Purine and uridine phosphorylases"/>
    <property type="match status" value="1"/>
</dbReference>
<dbReference type="Gene3D" id="3.40.50.1580">
    <property type="entry name" value="Nucleoside phosphorylase domain"/>
    <property type="match status" value="1"/>
</dbReference>
<organism evidence="4 5">
    <name type="scientific">Thermogemmatispora tikiterensis</name>
    <dbReference type="NCBI Taxonomy" id="1825093"/>
    <lineage>
        <taxon>Bacteria</taxon>
        <taxon>Bacillati</taxon>
        <taxon>Chloroflexota</taxon>
        <taxon>Ktedonobacteria</taxon>
        <taxon>Thermogemmatisporales</taxon>
        <taxon>Thermogemmatisporaceae</taxon>
        <taxon>Thermogemmatispora</taxon>
    </lineage>
</organism>
<dbReference type="OrthoDB" id="5519916at2"/>
<dbReference type="GO" id="GO:0005829">
    <property type="term" value="C:cytosol"/>
    <property type="evidence" value="ECO:0007669"/>
    <property type="project" value="TreeGrafter"/>
</dbReference>
<dbReference type="AlphaFoldDB" id="A0A328VKB6"/>
<dbReference type="GO" id="GO:0008930">
    <property type="term" value="F:methylthioadenosine nucleosidase activity"/>
    <property type="evidence" value="ECO:0007669"/>
    <property type="project" value="TreeGrafter"/>
</dbReference>
<evidence type="ECO:0008006" key="6">
    <source>
        <dbReference type="Google" id="ProtNLM"/>
    </source>
</evidence>
<dbReference type="GO" id="GO:0019284">
    <property type="term" value="P:L-methionine salvage from S-adenosylmethionine"/>
    <property type="evidence" value="ECO:0007669"/>
    <property type="project" value="TreeGrafter"/>
</dbReference>
<dbReference type="Proteomes" id="UP000248706">
    <property type="component" value="Unassembled WGS sequence"/>
</dbReference>
<dbReference type="EMBL" id="MCIF01000002">
    <property type="protein sequence ID" value="RAQ97559.1"/>
    <property type="molecule type" value="Genomic_DNA"/>
</dbReference>